<evidence type="ECO:0000313" key="2">
    <source>
        <dbReference type="Proteomes" id="UP000191025"/>
    </source>
</evidence>
<organism evidence="1 2">
    <name type="scientific">Moraxella lacunata</name>
    <dbReference type="NCBI Taxonomy" id="477"/>
    <lineage>
        <taxon>Bacteria</taxon>
        <taxon>Pseudomonadati</taxon>
        <taxon>Pseudomonadota</taxon>
        <taxon>Gammaproteobacteria</taxon>
        <taxon>Moraxellales</taxon>
        <taxon>Moraxellaceae</taxon>
        <taxon>Moraxella</taxon>
    </lineage>
</organism>
<sequence length="166" mass="19696">MGSERFYNVAVNELSVYLQMSKIVSQDIIFIHEPRQSKKSPYGYHHWESSYMLSADTNDTIDGLFLHLKSQLIYDEWYHSFALAYRHDRVRNIIRQLEVYPPDYPSHRENDITFFGTHIHEMTHAHQDLPQGHDRYGWHDWIDYFCACTHITIQGKINAPNEGLLL</sequence>
<comment type="caution">
    <text evidence="1">The sequence shown here is derived from an EMBL/GenBank/DDBJ whole genome shotgun (WGS) entry which is preliminary data.</text>
</comment>
<dbReference type="EMBL" id="MXAN01000046">
    <property type="protein sequence ID" value="OPH36741.1"/>
    <property type="molecule type" value="Genomic_DNA"/>
</dbReference>
<accession>A0A1V4GWN2</accession>
<gene>
    <name evidence="1" type="ORF">B5J94_06765</name>
</gene>
<evidence type="ECO:0000313" key="1">
    <source>
        <dbReference type="EMBL" id="OPH36741.1"/>
    </source>
</evidence>
<dbReference type="RefSeq" id="WP_062498428.1">
    <property type="nucleotide sequence ID" value="NZ_MXAN01000046.1"/>
</dbReference>
<proteinExistence type="predicted"/>
<reference evidence="2" key="1">
    <citation type="submission" date="2017-03" db="EMBL/GenBank/DDBJ databases">
        <title>Draft genome sequence of Moraxella equi CCUG 4950T type strain.</title>
        <authorList>
            <person name="Salva-Serra F."/>
            <person name="Engstrom-Jakobsson H."/>
            <person name="Thorell K."/>
            <person name="Jaen-Luchoro D."/>
            <person name="Gonzales-Siles L."/>
            <person name="Karlsson R."/>
            <person name="Yazdan S."/>
            <person name="Boulund F."/>
            <person name="Johnning A."/>
            <person name="Engstrand L."/>
            <person name="Kristiansson E."/>
            <person name="Moore E."/>
        </authorList>
    </citation>
    <scope>NUCLEOTIDE SEQUENCE [LARGE SCALE GENOMIC DNA]</scope>
    <source>
        <strain evidence="2">CCUG 4441</strain>
    </source>
</reference>
<name>A0A1V4GWN2_MORLA</name>
<protein>
    <submittedName>
        <fullName evidence="1">Uncharacterized protein</fullName>
    </submittedName>
</protein>
<dbReference type="Proteomes" id="UP000191025">
    <property type="component" value="Unassembled WGS sequence"/>
</dbReference>
<dbReference type="AlphaFoldDB" id="A0A1V4GWN2"/>